<keyword evidence="1" id="KW-0963">Cytoplasm</keyword>
<dbReference type="SUPFAM" id="SSF52540">
    <property type="entry name" value="P-loop containing nucleoside triphosphate hydrolases"/>
    <property type="match status" value="1"/>
</dbReference>
<dbReference type="InterPro" id="IPR003395">
    <property type="entry name" value="RecF/RecN/SMC_N"/>
</dbReference>
<dbReference type="GO" id="GO:0005737">
    <property type="term" value="C:cytoplasm"/>
    <property type="evidence" value="ECO:0007669"/>
    <property type="project" value="TreeGrafter"/>
</dbReference>
<dbReference type="AlphaFoldDB" id="T1AIE8"/>
<evidence type="ECO:0000313" key="4">
    <source>
        <dbReference type="EMBL" id="EQD56288.1"/>
    </source>
</evidence>
<dbReference type="GO" id="GO:0003677">
    <property type="term" value="F:DNA binding"/>
    <property type="evidence" value="ECO:0007669"/>
    <property type="project" value="UniProtKB-KW"/>
</dbReference>
<evidence type="ECO:0000256" key="2">
    <source>
        <dbReference type="ARBA" id="ARBA00023125"/>
    </source>
</evidence>
<keyword evidence="2" id="KW-0238">DNA-binding</keyword>
<name>T1AIE8_9ZZZZ</name>
<evidence type="ECO:0000259" key="3">
    <source>
        <dbReference type="Pfam" id="PF02463"/>
    </source>
</evidence>
<dbReference type="PANTHER" id="PTHR42963:SF1">
    <property type="entry name" value="DUF4476 DOMAIN-CONTAINING PROTEIN"/>
    <property type="match status" value="1"/>
</dbReference>
<gene>
    <name evidence="4" type="ORF">B1A_11615</name>
</gene>
<dbReference type="InterPro" id="IPR050308">
    <property type="entry name" value="MukB/SMC"/>
</dbReference>
<feature type="non-terminal residue" evidence="4">
    <location>
        <position position="83"/>
    </location>
</feature>
<proteinExistence type="predicted"/>
<feature type="domain" description="RecF/RecN/SMC N-terminal" evidence="3">
    <location>
        <begin position="3"/>
        <end position="83"/>
    </location>
</feature>
<accession>T1AIE8</accession>
<evidence type="ECO:0000256" key="1">
    <source>
        <dbReference type="ARBA" id="ARBA00022490"/>
    </source>
</evidence>
<dbReference type="Pfam" id="PF02463">
    <property type="entry name" value="SMC_N"/>
    <property type="match status" value="1"/>
</dbReference>
<reference evidence="4" key="1">
    <citation type="submission" date="2013-08" db="EMBL/GenBank/DDBJ databases">
        <authorList>
            <person name="Mendez C."/>
            <person name="Richter M."/>
            <person name="Ferrer M."/>
            <person name="Sanchez J."/>
        </authorList>
    </citation>
    <scope>NUCLEOTIDE SEQUENCE</scope>
</reference>
<organism evidence="4">
    <name type="scientific">mine drainage metagenome</name>
    <dbReference type="NCBI Taxonomy" id="410659"/>
    <lineage>
        <taxon>unclassified sequences</taxon>
        <taxon>metagenomes</taxon>
        <taxon>ecological metagenomes</taxon>
    </lineage>
</organism>
<comment type="caution">
    <text evidence="4">The sequence shown here is derived from an EMBL/GenBank/DDBJ whole genome shotgun (WGS) entry which is preliminary data.</text>
</comment>
<sequence length="83" mass="8654">MHLKSMTMKGFKSFADPVTLVFEPGVTVVVGPNGSGKSNVVDALMWALGVQGAKTVRSSKMEDVIFAGSPSRAALGRAEVSLT</sequence>
<dbReference type="Gene3D" id="3.40.50.300">
    <property type="entry name" value="P-loop containing nucleotide triphosphate hydrolases"/>
    <property type="match status" value="1"/>
</dbReference>
<dbReference type="InterPro" id="IPR027417">
    <property type="entry name" value="P-loop_NTPase"/>
</dbReference>
<dbReference type="EMBL" id="AUZX01008334">
    <property type="protein sequence ID" value="EQD56288.1"/>
    <property type="molecule type" value="Genomic_DNA"/>
</dbReference>
<dbReference type="PANTHER" id="PTHR42963">
    <property type="entry name" value="CHROMOSOME PARTITION PROTEIN MUKB"/>
    <property type="match status" value="1"/>
</dbReference>
<reference evidence="4" key="2">
    <citation type="journal article" date="2014" name="ISME J.">
        <title>Microbial stratification in low pH oxic and suboxic macroscopic growths along an acid mine drainage.</title>
        <authorList>
            <person name="Mendez-Garcia C."/>
            <person name="Mesa V."/>
            <person name="Sprenger R.R."/>
            <person name="Richter M."/>
            <person name="Diez M.S."/>
            <person name="Solano J."/>
            <person name="Bargiela R."/>
            <person name="Golyshina O.V."/>
            <person name="Manteca A."/>
            <person name="Ramos J.L."/>
            <person name="Gallego J.R."/>
            <person name="Llorente I."/>
            <person name="Martins Dos Santos V.A."/>
            <person name="Jensen O.N."/>
            <person name="Pelaez A.I."/>
            <person name="Sanchez J."/>
            <person name="Ferrer M."/>
        </authorList>
    </citation>
    <scope>NUCLEOTIDE SEQUENCE</scope>
</reference>
<protein>
    <submittedName>
        <fullName evidence="4">Chromosome partition protein Smc</fullName>
    </submittedName>
</protein>